<dbReference type="EMBL" id="MU167308">
    <property type="protein sequence ID" value="KAG0143887.1"/>
    <property type="molecule type" value="Genomic_DNA"/>
</dbReference>
<evidence type="ECO:0000313" key="2">
    <source>
        <dbReference type="EMBL" id="KAG0143887.1"/>
    </source>
</evidence>
<comment type="caution">
    <text evidence="2">The sequence shown here is derived from an EMBL/GenBank/DDBJ whole genome shotgun (WGS) entry which is preliminary data.</text>
</comment>
<dbReference type="AlphaFoldDB" id="A0A9P6T970"/>
<reference evidence="2" key="1">
    <citation type="submission" date="2013-11" db="EMBL/GenBank/DDBJ databases">
        <title>Genome sequence of the fusiform rust pathogen reveals effectors for host alternation and coevolution with pine.</title>
        <authorList>
            <consortium name="DOE Joint Genome Institute"/>
            <person name="Smith K."/>
            <person name="Pendleton A."/>
            <person name="Kubisiak T."/>
            <person name="Anderson C."/>
            <person name="Salamov A."/>
            <person name="Aerts A."/>
            <person name="Riley R."/>
            <person name="Clum A."/>
            <person name="Lindquist E."/>
            <person name="Ence D."/>
            <person name="Campbell M."/>
            <person name="Kronenberg Z."/>
            <person name="Feau N."/>
            <person name="Dhillon B."/>
            <person name="Hamelin R."/>
            <person name="Burleigh J."/>
            <person name="Smith J."/>
            <person name="Yandell M."/>
            <person name="Nelson C."/>
            <person name="Grigoriev I."/>
            <person name="Davis J."/>
        </authorList>
    </citation>
    <scope>NUCLEOTIDE SEQUENCE</scope>
    <source>
        <strain evidence="2">G11</strain>
    </source>
</reference>
<sequence length="120" mass="13638">MKNSIIGYITILVYFMVPYLSVISALGPNCGEIKPNNSRRETFERLNLKMDHMKLIMSQLVLVKNLSHDKLISLINDGICSQRTQKVDRTFLGDHQNEKGSSSRSKDIVAQINPKTDEIM</sequence>
<protein>
    <submittedName>
        <fullName evidence="2">Uncharacterized protein</fullName>
    </submittedName>
</protein>
<dbReference type="Proteomes" id="UP000886653">
    <property type="component" value="Unassembled WGS sequence"/>
</dbReference>
<evidence type="ECO:0000313" key="3">
    <source>
        <dbReference type="Proteomes" id="UP000886653"/>
    </source>
</evidence>
<keyword evidence="1" id="KW-0812">Transmembrane</keyword>
<keyword evidence="3" id="KW-1185">Reference proteome</keyword>
<feature type="transmembrane region" description="Helical" evidence="1">
    <location>
        <begin position="6"/>
        <end position="26"/>
    </location>
</feature>
<evidence type="ECO:0000256" key="1">
    <source>
        <dbReference type="SAM" id="Phobius"/>
    </source>
</evidence>
<name>A0A9P6T970_9BASI</name>
<proteinExistence type="predicted"/>
<organism evidence="2 3">
    <name type="scientific">Cronartium quercuum f. sp. fusiforme G11</name>
    <dbReference type="NCBI Taxonomy" id="708437"/>
    <lineage>
        <taxon>Eukaryota</taxon>
        <taxon>Fungi</taxon>
        <taxon>Dikarya</taxon>
        <taxon>Basidiomycota</taxon>
        <taxon>Pucciniomycotina</taxon>
        <taxon>Pucciniomycetes</taxon>
        <taxon>Pucciniales</taxon>
        <taxon>Coleosporiaceae</taxon>
        <taxon>Cronartium</taxon>
    </lineage>
</organism>
<keyword evidence="1" id="KW-0472">Membrane</keyword>
<accession>A0A9P6T970</accession>
<gene>
    <name evidence="2" type="ORF">CROQUDRAFT_95746</name>
</gene>
<keyword evidence="1" id="KW-1133">Transmembrane helix</keyword>